<organism evidence="2 3">
    <name type="scientific">Caerostris extrusa</name>
    <name type="common">Bark spider</name>
    <name type="synonym">Caerostris bankana</name>
    <dbReference type="NCBI Taxonomy" id="172846"/>
    <lineage>
        <taxon>Eukaryota</taxon>
        <taxon>Metazoa</taxon>
        <taxon>Ecdysozoa</taxon>
        <taxon>Arthropoda</taxon>
        <taxon>Chelicerata</taxon>
        <taxon>Arachnida</taxon>
        <taxon>Araneae</taxon>
        <taxon>Araneomorphae</taxon>
        <taxon>Entelegynae</taxon>
        <taxon>Araneoidea</taxon>
        <taxon>Araneidae</taxon>
        <taxon>Caerostris</taxon>
    </lineage>
</organism>
<comment type="caution">
    <text evidence="2">The sequence shown here is derived from an EMBL/GenBank/DDBJ whole genome shotgun (WGS) entry which is preliminary data.</text>
</comment>
<evidence type="ECO:0000256" key="1">
    <source>
        <dbReference type="SAM" id="MobiDB-lite"/>
    </source>
</evidence>
<feature type="compositionally biased region" description="Basic and acidic residues" evidence="1">
    <location>
        <begin position="50"/>
        <end position="69"/>
    </location>
</feature>
<accession>A0AAV4QC53</accession>
<reference evidence="2 3" key="1">
    <citation type="submission" date="2021-06" db="EMBL/GenBank/DDBJ databases">
        <title>Caerostris extrusa draft genome.</title>
        <authorList>
            <person name="Kono N."/>
            <person name="Arakawa K."/>
        </authorList>
    </citation>
    <scope>NUCLEOTIDE SEQUENCE [LARGE SCALE GENOMIC DNA]</scope>
</reference>
<keyword evidence="3" id="KW-1185">Reference proteome</keyword>
<feature type="region of interest" description="Disordered" evidence="1">
    <location>
        <begin position="47"/>
        <end position="69"/>
    </location>
</feature>
<protein>
    <submittedName>
        <fullName evidence="2">Uncharacterized protein</fullName>
    </submittedName>
</protein>
<proteinExistence type="predicted"/>
<evidence type="ECO:0000313" key="2">
    <source>
        <dbReference type="EMBL" id="GIY07005.1"/>
    </source>
</evidence>
<name>A0AAV4QC53_CAEEX</name>
<dbReference type="Proteomes" id="UP001054945">
    <property type="component" value="Unassembled WGS sequence"/>
</dbReference>
<gene>
    <name evidence="2" type="ORF">CEXT_761351</name>
</gene>
<dbReference type="EMBL" id="BPLR01006031">
    <property type="protein sequence ID" value="GIY07005.1"/>
    <property type="molecule type" value="Genomic_DNA"/>
</dbReference>
<evidence type="ECO:0000313" key="3">
    <source>
        <dbReference type="Proteomes" id="UP001054945"/>
    </source>
</evidence>
<sequence>MCCTKSSPSGALGLLPEVLRLVMTQTTQRTAIRTMVELTTGTLKKKANRKNIERNSVPKEPEQERAVPKEPEIAIKKDSKLLQCSGTVLHISESGLDHSNLLLGLHSHLSVISYTSSSEEPYITHLRNASRNTKESHNKSVNRRRSVNVVLTSPAYHLVAM</sequence>
<dbReference type="AlphaFoldDB" id="A0AAV4QC53"/>